<protein>
    <submittedName>
        <fullName evidence="1">HKD family nuclease</fullName>
    </submittedName>
</protein>
<dbReference type="EMBL" id="OCST01000001">
    <property type="protein sequence ID" value="SOE50090.1"/>
    <property type="molecule type" value="Genomic_DNA"/>
</dbReference>
<reference evidence="1 2" key="1">
    <citation type="submission" date="2017-09" db="EMBL/GenBank/DDBJ databases">
        <authorList>
            <person name="Ehlers B."/>
            <person name="Leendertz F.H."/>
        </authorList>
    </citation>
    <scope>NUCLEOTIDE SEQUENCE [LARGE SCALE GENOMIC DNA]</scope>
    <source>
        <strain evidence="1 2">CGMCC 1.05381</strain>
    </source>
</reference>
<sequence>MAYEMSVHAQDPKVGRVGVVLDAIAHASKESGDYEHVDIAVAYASTKGVRLLKERLSSGAWTASTKRFLVSIDFGFTQPNALKALSELDNSEVRIPNARAVLDSSVLRPPSAFHAKIFMFGGEEWKDLRALIVGSANVTASALSTGAEVVTKQIWRNNSSRTVAWEHLKRAKPVVDWFEDTWDSADLLADVLDEYRQRYRALPKPRIPPEETTRTTRVFLASPTEHVITGILPVQLAAAKSLWVDGSSIIRNRKPRPGNQLNTPRGTRVFFGFDSRNVSKNTTLGYVEIRISGHDYVKKRSIRFADNGMDIIGLPIPERYGVGTYQDTILIFTRDPTHARFTLTVTDQAGLADRRAAAANNVELSMSHGRRYGLLF</sequence>
<keyword evidence="2" id="KW-1185">Reference proteome</keyword>
<accession>A0A2C8YIB0</accession>
<organism evidence="1 2">
    <name type="scientific">Salinibacterium xinjiangense</name>
    <dbReference type="NCBI Taxonomy" id="386302"/>
    <lineage>
        <taxon>Bacteria</taxon>
        <taxon>Bacillati</taxon>
        <taxon>Actinomycetota</taxon>
        <taxon>Actinomycetes</taxon>
        <taxon>Micrococcales</taxon>
        <taxon>Microbacteriaceae</taxon>
        <taxon>Salinibacterium</taxon>
    </lineage>
</organism>
<gene>
    <name evidence="1" type="ORF">SAMN06296378_0349</name>
</gene>
<dbReference type="OrthoDB" id="5104143at2"/>
<dbReference type="RefSeq" id="WP_097059502.1">
    <property type="nucleotide sequence ID" value="NZ_BMLC01000002.1"/>
</dbReference>
<proteinExistence type="predicted"/>
<evidence type="ECO:0000313" key="2">
    <source>
        <dbReference type="Proteomes" id="UP000219440"/>
    </source>
</evidence>
<dbReference type="AlphaFoldDB" id="A0A2C8YIB0"/>
<evidence type="ECO:0000313" key="1">
    <source>
        <dbReference type="EMBL" id="SOE50090.1"/>
    </source>
</evidence>
<dbReference type="Proteomes" id="UP000219440">
    <property type="component" value="Unassembled WGS sequence"/>
</dbReference>
<dbReference type="Gene3D" id="3.30.870.10">
    <property type="entry name" value="Endonuclease Chain A"/>
    <property type="match status" value="1"/>
</dbReference>
<name>A0A2C8YIB0_9MICO</name>